<name>A0ABT3BYY2_9PSED</name>
<dbReference type="EMBL" id="JAOXML010000012">
    <property type="protein sequence ID" value="MCV4378065.1"/>
    <property type="molecule type" value="Genomic_DNA"/>
</dbReference>
<protein>
    <submittedName>
        <fullName evidence="2">Polymorphic toxin type 44 domain-containing protein</fullName>
    </submittedName>
</protein>
<dbReference type="Pfam" id="PF15607">
    <property type="entry name" value="Ntox44"/>
    <property type="match status" value="1"/>
</dbReference>
<evidence type="ECO:0000313" key="2">
    <source>
        <dbReference type="EMBL" id="MCV4378065.1"/>
    </source>
</evidence>
<feature type="domain" description="Bacterial toxin 44" evidence="1">
    <location>
        <begin position="233"/>
        <end position="351"/>
    </location>
</feature>
<dbReference type="Pfam" id="PF05488">
    <property type="entry name" value="PAAR_motif"/>
    <property type="match status" value="1"/>
</dbReference>
<organism evidence="2 3">
    <name type="scientific">Pseudomonas capsici</name>
    <dbReference type="NCBI Taxonomy" id="2810614"/>
    <lineage>
        <taxon>Bacteria</taxon>
        <taxon>Pseudomonadati</taxon>
        <taxon>Pseudomonadota</taxon>
        <taxon>Gammaproteobacteria</taxon>
        <taxon>Pseudomonadales</taxon>
        <taxon>Pseudomonadaceae</taxon>
        <taxon>Pseudomonas</taxon>
    </lineage>
</organism>
<evidence type="ECO:0000259" key="1">
    <source>
        <dbReference type="Pfam" id="PF15607"/>
    </source>
</evidence>
<dbReference type="InterPro" id="IPR028946">
    <property type="entry name" value="Ntox44"/>
</dbReference>
<gene>
    <name evidence="2" type="ORF">OH718_15810</name>
</gene>
<dbReference type="InterPro" id="IPR008727">
    <property type="entry name" value="PAAR_motif"/>
</dbReference>
<keyword evidence="3" id="KW-1185">Reference proteome</keyword>
<sequence length="384" mass="41398">MLASARLGDKHVCPLPGHGITPITSASADVNISFAGAARVGDVCGCGAVITTGFPSILVNYRPMAHLGSPTSHGGTIITGSIDTFGGFVMGAAPDAAIIDFAVLGVFRPDGSIDDEKMATLLADPRLVEKATAANALVNSGDNLTDPDKGSASETESVVCTHPDMMEALAGYIADEMNRNIRHPSVLRMKELLSYDVVEETRKKMALPWYLQVGTTHPQAIGGSNLAAAMAIWTERVGQNRPWDHKPKIHSKFGGYRHKQGKYDYFYDIWSNIHYGYVGMAGGLTESLLLDGAGLEQIVSDKLRQWEEMLFVPKDQRKLKGPQATEGVEGLRAWDDAPDRISVSIGLQLYSANSNGSITAKMIMEKVLAITPTEWGDGIRVHEC</sequence>
<accession>A0ABT3BYY2</accession>
<evidence type="ECO:0000313" key="3">
    <source>
        <dbReference type="Proteomes" id="UP001207294"/>
    </source>
</evidence>
<comment type="caution">
    <text evidence="2">The sequence shown here is derived from an EMBL/GenBank/DDBJ whole genome shotgun (WGS) entry which is preliminary data.</text>
</comment>
<dbReference type="CDD" id="cd14743">
    <property type="entry name" value="PAAR_CT_1"/>
    <property type="match status" value="1"/>
</dbReference>
<dbReference type="GeneID" id="93562835"/>
<reference evidence="2 3" key="1">
    <citation type="submission" date="2022-10" db="EMBL/GenBank/DDBJ databases">
        <title>Characterization of Pseudomonas capsici strains from pepper and tomato in Georgia.</title>
        <authorList>
            <person name="Zhao M."/>
            <person name="Dutta B."/>
        </authorList>
    </citation>
    <scope>NUCLEOTIDE SEQUENCE [LARGE SCALE GENOMIC DNA]</scope>
    <source>
        <strain evidence="2 3">Pc20-5</strain>
    </source>
</reference>
<proteinExistence type="predicted"/>
<dbReference type="Gene3D" id="2.60.200.60">
    <property type="match status" value="1"/>
</dbReference>
<dbReference type="RefSeq" id="WP_206402571.1">
    <property type="nucleotide sequence ID" value="NZ_JAFGZD010000014.1"/>
</dbReference>
<dbReference type="Proteomes" id="UP001207294">
    <property type="component" value="Unassembled WGS sequence"/>
</dbReference>